<organism evidence="1 2">
    <name type="scientific">Snodgrassella alvi</name>
    <dbReference type="NCBI Taxonomy" id="1196083"/>
    <lineage>
        <taxon>Bacteria</taxon>
        <taxon>Pseudomonadati</taxon>
        <taxon>Pseudomonadota</taxon>
        <taxon>Betaproteobacteria</taxon>
        <taxon>Neisseriales</taxon>
        <taxon>Neisseriaceae</taxon>
        <taxon>Snodgrassella</taxon>
    </lineage>
</organism>
<dbReference type="AlphaFoldDB" id="A0A855G9T2"/>
<reference evidence="1 2" key="1">
    <citation type="journal article" date="2017" name="MBio">
        <title>Type VI secretion-mediated competition in the bee gut microbiome.</title>
        <authorList>
            <person name="Steele M.I."/>
            <person name="Kwong W.K."/>
            <person name="Powell J.E."/>
            <person name="Whiteley M."/>
            <person name="Moran N.A."/>
        </authorList>
    </citation>
    <scope>NUCLEOTIDE SEQUENCE [LARGE SCALE GENOMIC DNA]</scope>
    <source>
        <strain evidence="1 2">HK3</strain>
    </source>
</reference>
<gene>
    <name evidence="1" type="ORF">BHC57_02710</name>
</gene>
<comment type="caution">
    <text evidence="1">The sequence shown here is derived from an EMBL/GenBank/DDBJ whole genome shotgun (WGS) entry which is preliminary data.</text>
</comment>
<accession>A0A855G9T2</accession>
<name>A0A855G9T2_9NEIS</name>
<dbReference type="EMBL" id="MEIU01000039">
    <property type="protein sequence ID" value="PIT61022.1"/>
    <property type="molecule type" value="Genomic_DNA"/>
</dbReference>
<evidence type="ECO:0000313" key="1">
    <source>
        <dbReference type="EMBL" id="PIT61022.1"/>
    </source>
</evidence>
<sequence>MKQNEIKDLICLIEKILADKSNTISDPARKELEGFLLQLKEDKSKFSLLPYLNGIAKVMDIIEVISEAIEKYFS</sequence>
<proteinExistence type="predicted"/>
<evidence type="ECO:0000313" key="2">
    <source>
        <dbReference type="Proteomes" id="UP000230463"/>
    </source>
</evidence>
<protein>
    <submittedName>
        <fullName evidence="1">Uncharacterized protein</fullName>
    </submittedName>
</protein>
<dbReference type="Proteomes" id="UP000230463">
    <property type="component" value="Unassembled WGS sequence"/>
</dbReference>
<dbReference type="RefSeq" id="WP_100100195.1">
    <property type="nucleotide sequence ID" value="NZ_MDUZ01000087.1"/>
</dbReference>